<dbReference type="PROSITE" id="PS52016">
    <property type="entry name" value="TONB_DEPENDENT_REC_3"/>
    <property type="match status" value="1"/>
</dbReference>
<dbReference type="GO" id="GO:0009279">
    <property type="term" value="C:cell outer membrane"/>
    <property type="evidence" value="ECO:0007669"/>
    <property type="project" value="TreeGrafter"/>
</dbReference>
<keyword evidence="2" id="KW-0675">Receptor</keyword>
<accession>A0A5J4PVW4</accession>
<gene>
    <name evidence="2" type="ORF">EZS27_035946</name>
</gene>
<evidence type="ECO:0000259" key="1">
    <source>
        <dbReference type="Pfam" id="PF07715"/>
    </source>
</evidence>
<comment type="caution">
    <text evidence="2">The sequence shown here is derived from an EMBL/GenBank/DDBJ whole genome shotgun (WGS) entry which is preliminary data.</text>
</comment>
<dbReference type="InterPro" id="IPR039426">
    <property type="entry name" value="TonB-dep_rcpt-like"/>
</dbReference>
<dbReference type="AlphaFoldDB" id="A0A5J4PVW4"/>
<feature type="domain" description="TonB-dependent receptor plug" evidence="1">
    <location>
        <begin position="48"/>
        <end position="159"/>
    </location>
</feature>
<dbReference type="NCBIfam" id="TIGR04057">
    <property type="entry name" value="SusC_RagA_signa"/>
    <property type="match status" value="1"/>
</dbReference>
<dbReference type="InterPro" id="IPR012910">
    <property type="entry name" value="Plug_dom"/>
</dbReference>
<dbReference type="Gene3D" id="2.170.130.10">
    <property type="entry name" value="TonB-dependent receptor, plug domain"/>
    <property type="match status" value="1"/>
</dbReference>
<proteinExistence type="predicted"/>
<evidence type="ECO:0000313" key="2">
    <source>
        <dbReference type="EMBL" id="KAA6313252.1"/>
    </source>
</evidence>
<dbReference type="GO" id="GO:0015344">
    <property type="term" value="F:siderophore uptake transmembrane transporter activity"/>
    <property type="evidence" value="ECO:0007669"/>
    <property type="project" value="TreeGrafter"/>
</dbReference>
<dbReference type="PANTHER" id="PTHR30069">
    <property type="entry name" value="TONB-DEPENDENT OUTER MEMBRANE RECEPTOR"/>
    <property type="match status" value="1"/>
</dbReference>
<sequence length="437" mass="48369">SYIGMITQEVAVRSGTLNVRLKSEAQALDEIVVTALGLRRDEKILGYAASTVKADELAIAKSGSVMSGLSGKVAGVNISAAGTAGTSQKVLIRGISSINSNQPLYIVDGIPINNNRIGNDYADFGNGANDINPEDVETVTILKGASATALYGSRASNGVIMITTKKAKNEKLTISYDGSFSASNVLRVMQTQNLFGQGWGSWDRAENGSWGPRLDGTMHEWGSDQLETPMVKPFSYVKNNLRDFYQTGTELNNVVSLRYGTENLGLIASYGNLSTNGILPNNGDQYSRNTFSLRGNAKIDRFAFEMSLNYVRKDIRRTEEMEMELLQHAVDVGYAQMKDYNDERYNFDNYYTFYATNPYWMIDNQYYNYQDDRVYGKIEVSFDIAKGLKAVGRAGGDFLNYSRENINAKADFSDGSYQQLGGANPLLGYYSNYRFNL</sequence>
<dbReference type="InterPro" id="IPR037066">
    <property type="entry name" value="Plug_dom_sf"/>
</dbReference>
<feature type="non-terminal residue" evidence="2">
    <location>
        <position position="437"/>
    </location>
</feature>
<dbReference type="SUPFAM" id="SSF56935">
    <property type="entry name" value="Porins"/>
    <property type="match status" value="1"/>
</dbReference>
<protein>
    <submittedName>
        <fullName evidence="2">TonB-dependent receptor SusC</fullName>
    </submittedName>
</protein>
<organism evidence="2">
    <name type="scientific">termite gut metagenome</name>
    <dbReference type="NCBI Taxonomy" id="433724"/>
    <lineage>
        <taxon>unclassified sequences</taxon>
        <taxon>metagenomes</taxon>
        <taxon>organismal metagenomes</taxon>
    </lineage>
</organism>
<reference evidence="2" key="1">
    <citation type="submission" date="2019-03" db="EMBL/GenBank/DDBJ databases">
        <title>Single cell metagenomics reveals metabolic interactions within the superorganism composed of flagellate Streblomastix strix and complex community of Bacteroidetes bacteria on its surface.</title>
        <authorList>
            <person name="Treitli S.C."/>
            <person name="Kolisko M."/>
            <person name="Husnik F."/>
            <person name="Keeling P."/>
            <person name="Hampl V."/>
        </authorList>
    </citation>
    <scope>NUCLEOTIDE SEQUENCE</scope>
    <source>
        <strain evidence="2">STM</strain>
    </source>
</reference>
<feature type="non-terminal residue" evidence="2">
    <location>
        <position position="1"/>
    </location>
</feature>
<dbReference type="Pfam" id="PF07715">
    <property type="entry name" value="Plug"/>
    <property type="match status" value="1"/>
</dbReference>
<name>A0A5J4PVW4_9ZZZZ</name>
<dbReference type="PANTHER" id="PTHR30069:SF40">
    <property type="entry name" value="TONB-DEPENDENT RECEPTOR NMB0964-RELATED"/>
    <property type="match status" value="1"/>
</dbReference>
<dbReference type="GO" id="GO:0044718">
    <property type="term" value="P:siderophore transmembrane transport"/>
    <property type="evidence" value="ECO:0007669"/>
    <property type="project" value="TreeGrafter"/>
</dbReference>
<dbReference type="InterPro" id="IPR023997">
    <property type="entry name" value="TonB-dep_OMP_SusC/RagA_CS"/>
</dbReference>
<dbReference type="EMBL" id="SNRY01006143">
    <property type="protein sequence ID" value="KAA6313252.1"/>
    <property type="molecule type" value="Genomic_DNA"/>
</dbReference>